<dbReference type="Proteomes" id="UP000190027">
    <property type="component" value="Unassembled WGS sequence"/>
</dbReference>
<dbReference type="AlphaFoldDB" id="A0A1T4X7D7"/>
<dbReference type="NCBIfam" id="NF045669">
    <property type="entry name" value="DVU1555_fam_CGA"/>
    <property type="match status" value="1"/>
</dbReference>
<accession>A0A1T4X7D7</accession>
<name>A0A1T4X7D7_9BACT</name>
<dbReference type="Pfam" id="PF09719">
    <property type="entry name" value="C_GCAxxG_C_C"/>
    <property type="match status" value="1"/>
</dbReference>
<dbReference type="OrthoDB" id="163426at2"/>
<organism evidence="1 2">
    <name type="scientific">Paucidesulfovibrio gracilis DSM 16080</name>
    <dbReference type="NCBI Taxonomy" id="1121449"/>
    <lineage>
        <taxon>Bacteria</taxon>
        <taxon>Pseudomonadati</taxon>
        <taxon>Thermodesulfobacteriota</taxon>
        <taxon>Desulfovibrionia</taxon>
        <taxon>Desulfovibrionales</taxon>
        <taxon>Desulfovibrionaceae</taxon>
        <taxon>Paucidesulfovibrio</taxon>
    </lineage>
</organism>
<proteinExistence type="predicted"/>
<dbReference type="EMBL" id="FUYC01000007">
    <property type="protein sequence ID" value="SKA84771.1"/>
    <property type="molecule type" value="Genomic_DNA"/>
</dbReference>
<dbReference type="STRING" id="1121449.SAMN02745704_01816"/>
<protein>
    <submittedName>
        <fullName evidence="1">Putative redox-active protein (C_GCAxxG_C_C)</fullName>
    </submittedName>
</protein>
<evidence type="ECO:0000313" key="1">
    <source>
        <dbReference type="EMBL" id="SKA84771.1"/>
    </source>
</evidence>
<dbReference type="RefSeq" id="WP_078717371.1">
    <property type="nucleotide sequence ID" value="NZ_FUYC01000007.1"/>
</dbReference>
<evidence type="ECO:0000313" key="2">
    <source>
        <dbReference type="Proteomes" id="UP000190027"/>
    </source>
</evidence>
<keyword evidence="2" id="KW-1185">Reference proteome</keyword>
<dbReference type="InterPro" id="IPR010181">
    <property type="entry name" value="CGCAxxGCC_motif"/>
</dbReference>
<sequence>MNDMDLTLMRLSGAGYCCSQIMLLLGLEETGRSNTDLVRAMAGLCNGLGDCSGPCGVLTGGLCLLAFYAGKGLDHEQEDERLPLLLSELREWFGKTACSEFGGTTCKAILGGECGRPDPQRCGGLLAKTHARVRELLVENGLDPSQGRELPDAF</sequence>
<reference evidence="1 2" key="1">
    <citation type="submission" date="2017-02" db="EMBL/GenBank/DDBJ databases">
        <authorList>
            <person name="Peterson S.W."/>
        </authorList>
    </citation>
    <scope>NUCLEOTIDE SEQUENCE [LARGE SCALE GENOMIC DNA]</scope>
    <source>
        <strain evidence="1 2">DSM 16080</strain>
    </source>
</reference>
<gene>
    <name evidence="1" type="ORF">SAMN02745704_01816</name>
</gene>